<proteinExistence type="predicted"/>
<sequence>MIRLKCGYDGKQSYQDFYVVDSPSSPILGLDTCMSMNLMMFQLFTHLDVFL</sequence>
<protein>
    <submittedName>
        <fullName evidence="1">Uncharacterized protein</fullName>
    </submittedName>
</protein>
<dbReference type="Proteomes" id="UP000828390">
    <property type="component" value="Unassembled WGS sequence"/>
</dbReference>
<accession>A0A9D4L9G8</accession>
<name>A0A9D4L9G8_DREPO</name>
<gene>
    <name evidence="1" type="ORF">DPMN_096216</name>
</gene>
<evidence type="ECO:0000313" key="2">
    <source>
        <dbReference type="Proteomes" id="UP000828390"/>
    </source>
</evidence>
<evidence type="ECO:0000313" key="1">
    <source>
        <dbReference type="EMBL" id="KAH3853684.1"/>
    </source>
</evidence>
<organism evidence="1 2">
    <name type="scientific">Dreissena polymorpha</name>
    <name type="common">Zebra mussel</name>
    <name type="synonym">Mytilus polymorpha</name>
    <dbReference type="NCBI Taxonomy" id="45954"/>
    <lineage>
        <taxon>Eukaryota</taxon>
        <taxon>Metazoa</taxon>
        <taxon>Spiralia</taxon>
        <taxon>Lophotrochozoa</taxon>
        <taxon>Mollusca</taxon>
        <taxon>Bivalvia</taxon>
        <taxon>Autobranchia</taxon>
        <taxon>Heteroconchia</taxon>
        <taxon>Euheterodonta</taxon>
        <taxon>Imparidentia</taxon>
        <taxon>Neoheterodontei</taxon>
        <taxon>Myida</taxon>
        <taxon>Dreissenoidea</taxon>
        <taxon>Dreissenidae</taxon>
        <taxon>Dreissena</taxon>
    </lineage>
</organism>
<reference evidence="1" key="2">
    <citation type="submission" date="2020-11" db="EMBL/GenBank/DDBJ databases">
        <authorList>
            <person name="McCartney M.A."/>
            <person name="Auch B."/>
            <person name="Kono T."/>
            <person name="Mallez S."/>
            <person name="Becker A."/>
            <person name="Gohl D.M."/>
            <person name="Silverstein K.A.T."/>
            <person name="Koren S."/>
            <person name="Bechman K.B."/>
            <person name="Herman A."/>
            <person name="Abrahante J.E."/>
            <person name="Garbe J."/>
        </authorList>
    </citation>
    <scope>NUCLEOTIDE SEQUENCE</scope>
    <source>
        <strain evidence="1">Duluth1</strain>
        <tissue evidence="1">Whole animal</tissue>
    </source>
</reference>
<reference evidence="1" key="1">
    <citation type="journal article" date="2019" name="bioRxiv">
        <title>The Genome of the Zebra Mussel, Dreissena polymorpha: A Resource for Invasive Species Research.</title>
        <authorList>
            <person name="McCartney M.A."/>
            <person name="Auch B."/>
            <person name="Kono T."/>
            <person name="Mallez S."/>
            <person name="Zhang Y."/>
            <person name="Obille A."/>
            <person name="Becker A."/>
            <person name="Abrahante J.E."/>
            <person name="Garbe J."/>
            <person name="Badalamenti J.P."/>
            <person name="Herman A."/>
            <person name="Mangelson H."/>
            <person name="Liachko I."/>
            <person name="Sullivan S."/>
            <person name="Sone E.D."/>
            <person name="Koren S."/>
            <person name="Silverstein K.A.T."/>
            <person name="Beckman K.B."/>
            <person name="Gohl D.M."/>
        </authorList>
    </citation>
    <scope>NUCLEOTIDE SEQUENCE</scope>
    <source>
        <strain evidence="1">Duluth1</strain>
        <tissue evidence="1">Whole animal</tissue>
    </source>
</reference>
<dbReference type="AlphaFoldDB" id="A0A9D4L9G8"/>
<dbReference type="EMBL" id="JAIWYP010000003">
    <property type="protein sequence ID" value="KAH3853684.1"/>
    <property type="molecule type" value="Genomic_DNA"/>
</dbReference>
<comment type="caution">
    <text evidence="1">The sequence shown here is derived from an EMBL/GenBank/DDBJ whole genome shotgun (WGS) entry which is preliminary data.</text>
</comment>
<keyword evidence="2" id="KW-1185">Reference proteome</keyword>